<feature type="non-terminal residue" evidence="2">
    <location>
        <position position="1"/>
    </location>
</feature>
<dbReference type="AlphaFoldDB" id="A0A699T424"/>
<comment type="caution">
    <text evidence="2">The sequence shown here is derived from an EMBL/GenBank/DDBJ whole genome shotgun (WGS) entry which is preliminary data.</text>
</comment>
<organism evidence="2">
    <name type="scientific">Tanacetum cinerariifolium</name>
    <name type="common">Dalmatian daisy</name>
    <name type="synonym">Chrysanthemum cinerariifolium</name>
    <dbReference type="NCBI Taxonomy" id="118510"/>
    <lineage>
        <taxon>Eukaryota</taxon>
        <taxon>Viridiplantae</taxon>
        <taxon>Streptophyta</taxon>
        <taxon>Embryophyta</taxon>
        <taxon>Tracheophyta</taxon>
        <taxon>Spermatophyta</taxon>
        <taxon>Magnoliopsida</taxon>
        <taxon>eudicotyledons</taxon>
        <taxon>Gunneridae</taxon>
        <taxon>Pentapetalae</taxon>
        <taxon>asterids</taxon>
        <taxon>campanulids</taxon>
        <taxon>Asterales</taxon>
        <taxon>Asteraceae</taxon>
        <taxon>Asteroideae</taxon>
        <taxon>Anthemideae</taxon>
        <taxon>Anthemidinae</taxon>
        <taxon>Tanacetum</taxon>
    </lineage>
</organism>
<reference evidence="2" key="1">
    <citation type="journal article" date="2019" name="Sci. Rep.">
        <title>Draft genome of Tanacetum cinerariifolium, the natural source of mosquito coil.</title>
        <authorList>
            <person name="Yamashiro T."/>
            <person name="Shiraishi A."/>
            <person name="Satake H."/>
            <person name="Nakayama K."/>
        </authorList>
    </citation>
    <scope>NUCLEOTIDE SEQUENCE</scope>
</reference>
<evidence type="ECO:0000256" key="1">
    <source>
        <dbReference type="SAM" id="MobiDB-lite"/>
    </source>
</evidence>
<accession>A0A699T424</accession>
<name>A0A699T424_TANCI</name>
<dbReference type="EMBL" id="BKCJ011207963">
    <property type="protein sequence ID" value="GFD03891.1"/>
    <property type="molecule type" value="Genomic_DNA"/>
</dbReference>
<protein>
    <submittedName>
        <fullName evidence="2">Uncharacterized protein</fullName>
    </submittedName>
</protein>
<feature type="region of interest" description="Disordered" evidence="1">
    <location>
        <begin position="58"/>
        <end position="77"/>
    </location>
</feature>
<proteinExistence type="predicted"/>
<gene>
    <name evidence="2" type="ORF">Tci_875860</name>
</gene>
<evidence type="ECO:0000313" key="2">
    <source>
        <dbReference type="EMBL" id="GFD03891.1"/>
    </source>
</evidence>
<sequence>QRISSNPRNRQIAQPGMNMGQDRQMLMIGGNGGNQFRQYAGQNAGNLNGQAKEKGCCLSSDTAADCPEGRGRNPTPS</sequence>